<dbReference type="InterPro" id="IPR052035">
    <property type="entry name" value="ZnF_BED_domain_contain"/>
</dbReference>
<evidence type="ECO:0000256" key="6">
    <source>
        <dbReference type="PROSITE-ProRule" id="PRU00027"/>
    </source>
</evidence>
<gene>
    <name evidence="9" type="ORF">Tci_033517</name>
</gene>
<accession>A0A6L2LKD6</accession>
<dbReference type="InterPro" id="IPR003656">
    <property type="entry name" value="Znf_BED"/>
</dbReference>
<dbReference type="EMBL" id="BKCJ010004521">
    <property type="protein sequence ID" value="GEU61539.1"/>
    <property type="molecule type" value="Genomic_DNA"/>
</dbReference>
<dbReference type="PANTHER" id="PTHR46481">
    <property type="entry name" value="ZINC FINGER BED DOMAIN-CONTAINING PROTEIN 4"/>
    <property type="match status" value="1"/>
</dbReference>
<dbReference type="SUPFAM" id="SSF57667">
    <property type="entry name" value="beta-beta-alpha zinc fingers"/>
    <property type="match status" value="1"/>
</dbReference>
<dbReference type="GO" id="GO:0008270">
    <property type="term" value="F:zinc ion binding"/>
    <property type="evidence" value="ECO:0007669"/>
    <property type="project" value="UniProtKB-KW"/>
</dbReference>
<protein>
    <submittedName>
        <fullName evidence="9">Zinc finger BED domain-containing protein RICESLEEPER 2-like</fullName>
    </submittedName>
</protein>
<feature type="compositionally biased region" description="Polar residues" evidence="7">
    <location>
        <begin position="1"/>
        <end position="11"/>
    </location>
</feature>
<keyword evidence="2 6" id="KW-0863">Zinc-finger</keyword>
<evidence type="ECO:0000313" key="9">
    <source>
        <dbReference type="EMBL" id="GEU61539.1"/>
    </source>
</evidence>
<evidence type="ECO:0000259" key="8">
    <source>
        <dbReference type="PROSITE" id="PS50808"/>
    </source>
</evidence>
<dbReference type="SMART" id="SM00614">
    <property type="entry name" value="ZnF_BED"/>
    <property type="match status" value="1"/>
</dbReference>
<proteinExistence type="predicted"/>
<dbReference type="InterPro" id="IPR036236">
    <property type="entry name" value="Znf_C2H2_sf"/>
</dbReference>
<dbReference type="AlphaFoldDB" id="A0A6L2LKD6"/>
<name>A0A6L2LKD6_TANCI</name>
<dbReference type="PANTHER" id="PTHR46481:SF8">
    <property type="entry name" value="ZINC FINGER BED DOMAIN-CONTAINING PROTEIN RICESLEEPER 1-LIKE"/>
    <property type="match status" value="1"/>
</dbReference>
<dbReference type="Pfam" id="PF02892">
    <property type="entry name" value="zf-BED"/>
    <property type="match status" value="1"/>
</dbReference>
<evidence type="ECO:0000256" key="3">
    <source>
        <dbReference type="ARBA" id="ARBA00022833"/>
    </source>
</evidence>
<keyword evidence="5" id="KW-0804">Transcription</keyword>
<organism evidence="9">
    <name type="scientific">Tanacetum cinerariifolium</name>
    <name type="common">Dalmatian daisy</name>
    <name type="synonym">Chrysanthemum cinerariifolium</name>
    <dbReference type="NCBI Taxonomy" id="118510"/>
    <lineage>
        <taxon>Eukaryota</taxon>
        <taxon>Viridiplantae</taxon>
        <taxon>Streptophyta</taxon>
        <taxon>Embryophyta</taxon>
        <taxon>Tracheophyta</taxon>
        <taxon>Spermatophyta</taxon>
        <taxon>Magnoliopsida</taxon>
        <taxon>eudicotyledons</taxon>
        <taxon>Gunneridae</taxon>
        <taxon>Pentapetalae</taxon>
        <taxon>asterids</taxon>
        <taxon>campanulids</taxon>
        <taxon>Asterales</taxon>
        <taxon>Asteraceae</taxon>
        <taxon>Asteroideae</taxon>
        <taxon>Anthemideae</taxon>
        <taxon>Anthemidinae</taxon>
        <taxon>Tanacetum</taxon>
    </lineage>
</organism>
<dbReference type="PROSITE" id="PS50808">
    <property type="entry name" value="ZF_BED"/>
    <property type="match status" value="1"/>
</dbReference>
<dbReference type="InterPro" id="IPR012337">
    <property type="entry name" value="RNaseH-like_sf"/>
</dbReference>
<dbReference type="SUPFAM" id="SSF140996">
    <property type="entry name" value="Hermes dimerisation domain"/>
    <property type="match status" value="1"/>
</dbReference>
<feature type="region of interest" description="Disordered" evidence="7">
    <location>
        <begin position="1"/>
        <end position="24"/>
    </location>
</feature>
<keyword evidence="4" id="KW-0805">Transcription regulation</keyword>
<evidence type="ECO:0000256" key="5">
    <source>
        <dbReference type="ARBA" id="ARBA00023163"/>
    </source>
</evidence>
<keyword evidence="3" id="KW-0862">Zinc</keyword>
<evidence type="ECO:0000256" key="7">
    <source>
        <dbReference type="SAM" id="MobiDB-lite"/>
    </source>
</evidence>
<sequence>MEPSGSKASEAQSKDKGNVPVIDVDSENVNQRVDEHIDEHVSDHVDEQKKRRYKSFVWDHFPCIEGATEAKCPYCGTVLAANSKQNGTSTLDNHLINVCVTSPLYRSKDKKKQTKLSFKPATMGESGGTLVSHSFNQERCRKAVARMCIKDNQPFSIVEDEGFSKLVWELNSEFKLPSRKLSLSLFTRMAFTRVFTVTVDNASSNDGAIRRLCTLLKGPNAILYCKYMHLRCCAHIINLVVRDGLEEQHSSIYKIQNAVKYLISSSGRQESFENGVKFEKVDCKRKPCLDVDTRWNSTFLMLETAVKFEKVSDRLELTEHDYTSYFNNEIKDGEEGTRMIPKTKKKKKNVVGVPNENDWSNARIENIILENHRNLEDDCSMKIDLDDGFSKYLETQYGEGDDYTEVDVYLKDGAEKRGDNSFDVLEHILTLMDFEHKHEAPSVENLELASYS</sequence>
<dbReference type="GO" id="GO:0003677">
    <property type="term" value="F:DNA binding"/>
    <property type="evidence" value="ECO:0007669"/>
    <property type="project" value="InterPro"/>
</dbReference>
<comment type="caution">
    <text evidence="9">The sequence shown here is derived from an EMBL/GenBank/DDBJ whole genome shotgun (WGS) entry which is preliminary data.</text>
</comment>
<feature type="domain" description="BED-type" evidence="8">
    <location>
        <begin position="52"/>
        <end position="99"/>
    </location>
</feature>
<reference evidence="9" key="1">
    <citation type="journal article" date="2019" name="Sci. Rep.">
        <title>Draft genome of Tanacetum cinerariifolium, the natural source of mosquito coil.</title>
        <authorList>
            <person name="Yamashiro T."/>
            <person name="Shiraishi A."/>
            <person name="Satake H."/>
            <person name="Nakayama K."/>
        </authorList>
    </citation>
    <scope>NUCLEOTIDE SEQUENCE</scope>
</reference>
<keyword evidence="1" id="KW-0479">Metal-binding</keyword>
<dbReference type="SUPFAM" id="SSF53098">
    <property type="entry name" value="Ribonuclease H-like"/>
    <property type="match status" value="1"/>
</dbReference>
<evidence type="ECO:0000256" key="4">
    <source>
        <dbReference type="ARBA" id="ARBA00023015"/>
    </source>
</evidence>
<dbReference type="Gene3D" id="1.10.10.1070">
    <property type="entry name" value="Zinc finger, BED domain-containing"/>
    <property type="match status" value="1"/>
</dbReference>
<evidence type="ECO:0000256" key="1">
    <source>
        <dbReference type="ARBA" id="ARBA00022723"/>
    </source>
</evidence>
<evidence type="ECO:0000256" key="2">
    <source>
        <dbReference type="ARBA" id="ARBA00022771"/>
    </source>
</evidence>